<evidence type="ECO:0000313" key="3">
    <source>
        <dbReference type="Proteomes" id="UP000217790"/>
    </source>
</evidence>
<name>A0A2H3CWE7_ARMGA</name>
<proteinExistence type="predicted"/>
<keyword evidence="1" id="KW-0472">Membrane</keyword>
<gene>
    <name evidence="2" type="ORF">ARMGADRAFT_815820</name>
</gene>
<accession>A0A2H3CWE7</accession>
<protein>
    <submittedName>
        <fullName evidence="2">Uncharacterized protein</fullName>
    </submittedName>
</protein>
<dbReference type="Proteomes" id="UP000217790">
    <property type="component" value="Unassembled WGS sequence"/>
</dbReference>
<evidence type="ECO:0000256" key="1">
    <source>
        <dbReference type="SAM" id="Phobius"/>
    </source>
</evidence>
<feature type="transmembrane region" description="Helical" evidence="1">
    <location>
        <begin position="6"/>
        <end position="25"/>
    </location>
</feature>
<dbReference type="InParanoid" id="A0A2H3CWE7"/>
<evidence type="ECO:0000313" key="2">
    <source>
        <dbReference type="EMBL" id="PBK81097.1"/>
    </source>
</evidence>
<dbReference type="EMBL" id="KZ293735">
    <property type="protein sequence ID" value="PBK81097.1"/>
    <property type="molecule type" value="Genomic_DNA"/>
</dbReference>
<keyword evidence="1" id="KW-0812">Transmembrane</keyword>
<keyword evidence="3" id="KW-1185">Reference proteome</keyword>
<sequence>MLARDMSAGVLACFGNLSVVLRLFIAHLLHYTIHLPSEPRDTVPSPLPIIHKIQNIHGETVLVSTALSIL</sequence>
<organism evidence="2 3">
    <name type="scientific">Armillaria gallica</name>
    <name type="common">Bulbous honey fungus</name>
    <name type="synonym">Armillaria bulbosa</name>
    <dbReference type="NCBI Taxonomy" id="47427"/>
    <lineage>
        <taxon>Eukaryota</taxon>
        <taxon>Fungi</taxon>
        <taxon>Dikarya</taxon>
        <taxon>Basidiomycota</taxon>
        <taxon>Agaricomycotina</taxon>
        <taxon>Agaricomycetes</taxon>
        <taxon>Agaricomycetidae</taxon>
        <taxon>Agaricales</taxon>
        <taxon>Marasmiineae</taxon>
        <taxon>Physalacriaceae</taxon>
        <taxon>Armillaria</taxon>
    </lineage>
</organism>
<keyword evidence="1" id="KW-1133">Transmembrane helix</keyword>
<dbReference type="AlphaFoldDB" id="A0A2H3CWE7"/>
<reference evidence="3" key="1">
    <citation type="journal article" date="2017" name="Nat. Ecol. Evol.">
        <title>Genome expansion and lineage-specific genetic innovations in the forest pathogenic fungi Armillaria.</title>
        <authorList>
            <person name="Sipos G."/>
            <person name="Prasanna A.N."/>
            <person name="Walter M.C."/>
            <person name="O'Connor E."/>
            <person name="Balint B."/>
            <person name="Krizsan K."/>
            <person name="Kiss B."/>
            <person name="Hess J."/>
            <person name="Varga T."/>
            <person name="Slot J."/>
            <person name="Riley R."/>
            <person name="Boka B."/>
            <person name="Rigling D."/>
            <person name="Barry K."/>
            <person name="Lee J."/>
            <person name="Mihaltcheva S."/>
            <person name="LaButti K."/>
            <person name="Lipzen A."/>
            <person name="Waldron R."/>
            <person name="Moloney N.M."/>
            <person name="Sperisen C."/>
            <person name="Kredics L."/>
            <person name="Vagvoelgyi C."/>
            <person name="Patrignani A."/>
            <person name="Fitzpatrick D."/>
            <person name="Nagy I."/>
            <person name="Doyle S."/>
            <person name="Anderson J.B."/>
            <person name="Grigoriev I.V."/>
            <person name="Gueldener U."/>
            <person name="Muensterkoetter M."/>
            <person name="Nagy L.G."/>
        </authorList>
    </citation>
    <scope>NUCLEOTIDE SEQUENCE [LARGE SCALE GENOMIC DNA]</scope>
    <source>
        <strain evidence="3">Ar21-2</strain>
    </source>
</reference>